<protein>
    <submittedName>
        <fullName evidence="1">Uncharacterized protein</fullName>
    </submittedName>
</protein>
<comment type="caution">
    <text evidence="1">The sequence shown here is derived from an EMBL/GenBank/DDBJ whole genome shotgun (WGS) entry which is preliminary data.</text>
</comment>
<dbReference type="EMBL" id="JACERK010000007">
    <property type="protein sequence ID" value="MBA5233382.1"/>
    <property type="molecule type" value="Genomic_DNA"/>
</dbReference>
<name>A0ABR5ZFQ6_9GAMM</name>
<organism evidence="1 2">
    <name type="scientific">Pectobacterium aroidearum</name>
    <dbReference type="NCBI Taxonomy" id="1201031"/>
    <lineage>
        <taxon>Bacteria</taxon>
        <taxon>Pseudomonadati</taxon>
        <taxon>Pseudomonadota</taxon>
        <taxon>Gammaproteobacteria</taxon>
        <taxon>Enterobacterales</taxon>
        <taxon>Pectobacteriaceae</taxon>
        <taxon>Pectobacterium</taxon>
    </lineage>
</organism>
<dbReference type="RefSeq" id="WP_181829930.1">
    <property type="nucleotide sequence ID" value="NZ_CP104757.1"/>
</dbReference>
<accession>A0ABR5ZFQ6</accession>
<sequence>MTPQLFLRYQLTLLLAQYGNKKIIAELKKILKLSEKEMESLLISLDEIEQPRRARPNEKTNIQSNYLNESSNRAKLLKEINDSYTLKKFLPELKDVKHFLESNSSAIEKIRSRSDAQISVLKALSSLDDSELEFIVENMRSREKSSLGIISDEILKKG</sequence>
<proteinExistence type="predicted"/>
<dbReference type="Proteomes" id="UP000530038">
    <property type="component" value="Unassembled WGS sequence"/>
</dbReference>
<keyword evidence="2" id="KW-1185">Reference proteome</keyword>
<evidence type="ECO:0000313" key="2">
    <source>
        <dbReference type="Proteomes" id="UP000530038"/>
    </source>
</evidence>
<evidence type="ECO:0000313" key="1">
    <source>
        <dbReference type="EMBL" id="MBA5233382.1"/>
    </source>
</evidence>
<reference evidence="1 2" key="1">
    <citation type="submission" date="2020-07" db="EMBL/GenBank/DDBJ databases">
        <title>Characterization of Pectobacterium aroidearum strains causing soft rot on Amorphophallus konjac.</title>
        <authorList>
            <person name="Xie H."/>
        </authorList>
    </citation>
    <scope>NUCLEOTIDE SEQUENCE [LARGE SCALE GENOMIC DNA]</scope>
    <source>
        <strain evidence="1 2">MY10</strain>
    </source>
</reference>
<gene>
    <name evidence="1" type="ORF">H2Y56_14890</name>
</gene>